<dbReference type="AlphaFoldDB" id="A0A381XVY6"/>
<reference evidence="3" key="1">
    <citation type="submission" date="2018-05" db="EMBL/GenBank/DDBJ databases">
        <authorList>
            <person name="Lanie J.A."/>
            <person name="Ng W.-L."/>
            <person name="Kazmierczak K.M."/>
            <person name="Andrzejewski T.M."/>
            <person name="Davidsen T.M."/>
            <person name="Wayne K.J."/>
            <person name="Tettelin H."/>
            <person name="Glass J.I."/>
            <person name="Rusch D."/>
            <person name="Podicherti R."/>
            <person name="Tsui H.-C.T."/>
            <person name="Winkler M.E."/>
        </authorList>
    </citation>
    <scope>NUCLEOTIDE SEQUENCE</scope>
</reference>
<proteinExistence type="predicted"/>
<feature type="compositionally biased region" description="Acidic residues" evidence="1">
    <location>
        <begin position="34"/>
        <end position="51"/>
    </location>
</feature>
<keyword evidence="2" id="KW-0472">Membrane</keyword>
<evidence type="ECO:0000256" key="1">
    <source>
        <dbReference type="SAM" id="MobiDB-lite"/>
    </source>
</evidence>
<evidence type="ECO:0000313" key="3">
    <source>
        <dbReference type="EMBL" id="SVA68976.1"/>
    </source>
</evidence>
<sequence>MNTEMVLVGVILFSGMIAASVKLWLNKRKQQESEYLDSDTNDDYDTDTTVT</sequence>
<evidence type="ECO:0000256" key="2">
    <source>
        <dbReference type="SAM" id="Phobius"/>
    </source>
</evidence>
<keyword evidence="2" id="KW-1133">Transmembrane helix</keyword>
<organism evidence="3">
    <name type="scientific">marine metagenome</name>
    <dbReference type="NCBI Taxonomy" id="408172"/>
    <lineage>
        <taxon>unclassified sequences</taxon>
        <taxon>metagenomes</taxon>
        <taxon>ecological metagenomes</taxon>
    </lineage>
</organism>
<name>A0A381XVY6_9ZZZZ</name>
<feature type="region of interest" description="Disordered" evidence="1">
    <location>
        <begin position="31"/>
        <end position="51"/>
    </location>
</feature>
<gene>
    <name evidence="3" type="ORF">METZ01_LOCUS121830</name>
</gene>
<feature type="transmembrane region" description="Helical" evidence="2">
    <location>
        <begin position="6"/>
        <end position="25"/>
    </location>
</feature>
<accession>A0A381XVY6</accession>
<dbReference type="EMBL" id="UINC01016591">
    <property type="protein sequence ID" value="SVA68976.1"/>
    <property type="molecule type" value="Genomic_DNA"/>
</dbReference>
<keyword evidence="2" id="KW-0812">Transmembrane</keyword>
<protein>
    <submittedName>
        <fullName evidence="3">Uncharacterized protein</fullName>
    </submittedName>
</protein>